<evidence type="ECO:0000313" key="5">
    <source>
        <dbReference type="Proteomes" id="UP000271925"/>
    </source>
</evidence>
<evidence type="ECO:0000256" key="1">
    <source>
        <dbReference type="ARBA" id="ARBA00022801"/>
    </source>
</evidence>
<comment type="caution">
    <text evidence="4">The sequence shown here is derived from an EMBL/GenBank/DDBJ whole genome shotgun (WGS) entry which is preliminary data.</text>
</comment>
<dbReference type="InterPro" id="IPR005181">
    <property type="entry name" value="SASA"/>
</dbReference>
<dbReference type="EMBL" id="RQJO01000007">
    <property type="protein sequence ID" value="RRB07209.1"/>
    <property type="molecule type" value="Genomic_DNA"/>
</dbReference>
<feature type="signal peptide" evidence="2">
    <location>
        <begin position="1"/>
        <end position="16"/>
    </location>
</feature>
<name>A0A3P1C1U4_9BACT</name>
<dbReference type="InterPro" id="IPR036514">
    <property type="entry name" value="SGNH_hydro_sf"/>
</dbReference>
<dbReference type="RefSeq" id="WP_124871745.1">
    <property type="nucleotide sequence ID" value="NZ_RQJO01000007.1"/>
</dbReference>
<reference evidence="4 5" key="1">
    <citation type="submission" date="2018-11" db="EMBL/GenBank/DDBJ databases">
        <authorList>
            <person name="Zhou Z."/>
            <person name="Wang G."/>
        </authorList>
    </citation>
    <scope>NUCLEOTIDE SEQUENCE [LARGE SCALE GENOMIC DNA]</scope>
    <source>
        <strain evidence="4 5">KCTC52004</strain>
    </source>
</reference>
<proteinExistence type="predicted"/>
<protein>
    <submittedName>
        <fullName evidence="4">Sialate O-acetylesterase</fullName>
    </submittedName>
</protein>
<dbReference type="OrthoDB" id="9816001at2"/>
<dbReference type="GO" id="GO:0001681">
    <property type="term" value="F:sialate O-acetylesterase activity"/>
    <property type="evidence" value="ECO:0007669"/>
    <property type="project" value="InterPro"/>
</dbReference>
<keyword evidence="2" id="KW-0732">Signal</keyword>
<accession>A0A3P1C1U4</accession>
<dbReference type="PANTHER" id="PTHR22901:SF0">
    <property type="entry name" value="SIALATE O-ACETYLESTERASE"/>
    <property type="match status" value="1"/>
</dbReference>
<feature type="chain" id="PRO_5018062261" evidence="2">
    <location>
        <begin position="17"/>
        <end position="466"/>
    </location>
</feature>
<evidence type="ECO:0000259" key="3">
    <source>
        <dbReference type="Pfam" id="PF03629"/>
    </source>
</evidence>
<evidence type="ECO:0000313" key="4">
    <source>
        <dbReference type="EMBL" id="RRB07209.1"/>
    </source>
</evidence>
<keyword evidence="1" id="KW-0378">Hydrolase</keyword>
<keyword evidence="5" id="KW-1185">Reference proteome</keyword>
<dbReference type="SUPFAM" id="SSF52266">
    <property type="entry name" value="SGNH hydrolase"/>
    <property type="match status" value="1"/>
</dbReference>
<dbReference type="Gene3D" id="3.40.50.1110">
    <property type="entry name" value="SGNH hydrolase"/>
    <property type="match status" value="1"/>
</dbReference>
<organism evidence="4 5">
    <name type="scientific">Larkinella rosea</name>
    <dbReference type="NCBI Taxonomy" id="2025312"/>
    <lineage>
        <taxon>Bacteria</taxon>
        <taxon>Pseudomonadati</taxon>
        <taxon>Bacteroidota</taxon>
        <taxon>Cytophagia</taxon>
        <taxon>Cytophagales</taxon>
        <taxon>Spirosomataceae</taxon>
        <taxon>Larkinella</taxon>
    </lineage>
</organism>
<dbReference type="InterPro" id="IPR039329">
    <property type="entry name" value="SIAE"/>
</dbReference>
<dbReference type="Pfam" id="PF03629">
    <property type="entry name" value="SASA"/>
    <property type="match status" value="1"/>
</dbReference>
<dbReference type="Proteomes" id="UP000271925">
    <property type="component" value="Unassembled WGS sequence"/>
</dbReference>
<dbReference type="GO" id="GO:0005975">
    <property type="term" value="P:carbohydrate metabolic process"/>
    <property type="evidence" value="ECO:0007669"/>
    <property type="project" value="TreeGrafter"/>
</dbReference>
<feature type="domain" description="Sialate O-acetylesterase" evidence="3">
    <location>
        <begin position="101"/>
        <end position="343"/>
    </location>
</feature>
<dbReference type="PANTHER" id="PTHR22901">
    <property type="entry name" value="SIALATE O-ACETYLESTERASE"/>
    <property type="match status" value="1"/>
</dbReference>
<gene>
    <name evidence="4" type="ORF">EHT25_05355</name>
</gene>
<sequence length="466" mass="51724">MKKLLFFLLVSASAWANVSLPSILNSNMVLQQQTEITIWGWADPTEKVTVTAGWPSEPVSVTCSDNAIWKVSLRTPNAGGPYAITIVGRNKVELTNILIGEVWLCSGQSNMEMSGYSAKDARAELPTAYNPNIRFFKIPKLATEAAQVDVRGNWAVCDSLSLKNFSAVGYFFGKRLQNTLNIPIGLIDMSWGGSFMDSWVPETIAMLYPETRRSAQTMPKAPWAPNKPGVLYNGMVAPITSFPIAGVIWYQGEANRHDAPAYYKLTHALVDSWRGVWQKDFPFYYVQIAPYAYGDKYQTAATRESQTKAMDIPKSGMIVTTDLVDNLKDIHPAYKKEVGNRLAGWALAETYGQHVGIYKSPQYRSMQVEGNKIRLTFDHAPNGLISKGSDIAELEIAESDRVFAKAQARIKGNTLEVWSDAIKNPVAVRFGFRDAPVPNLFSKEGLPVIPFRTDNWDLGLKPVANP</sequence>
<evidence type="ECO:0000256" key="2">
    <source>
        <dbReference type="SAM" id="SignalP"/>
    </source>
</evidence>
<dbReference type="AlphaFoldDB" id="A0A3P1C1U4"/>